<dbReference type="EMBL" id="KN822215">
    <property type="protein sequence ID" value="KIM52295.1"/>
    <property type="molecule type" value="Genomic_DNA"/>
</dbReference>
<dbReference type="PANTHER" id="PTHR35897:SF1">
    <property type="entry name" value="METHYLTRANSFERASE AUSD"/>
    <property type="match status" value="1"/>
</dbReference>
<organism evidence="3 4">
    <name type="scientific">Scleroderma citrinum Foug A</name>
    <dbReference type="NCBI Taxonomy" id="1036808"/>
    <lineage>
        <taxon>Eukaryota</taxon>
        <taxon>Fungi</taxon>
        <taxon>Dikarya</taxon>
        <taxon>Basidiomycota</taxon>
        <taxon>Agaricomycotina</taxon>
        <taxon>Agaricomycetes</taxon>
        <taxon>Agaricomycetidae</taxon>
        <taxon>Boletales</taxon>
        <taxon>Sclerodermatineae</taxon>
        <taxon>Sclerodermataceae</taxon>
        <taxon>Scleroderma</taxon>
    </lineage>
</organism>
<keyword evidence="2" id="KW-0949">S-adenosyl-L-methionine</keyword>
<protein>
    <submittedName>
        <fullName evidence="3">Uncharacterized protein</fullName>
    </submittedName>
</protein>
<evidence type="ECO:0000256" key="1">
    <source>
        <dbReference type="ARBA" id="ARBA00022679"/>
    </source>
</evidence>
<evidence type="ECO:0000313" key="3">
    <source>
        <dbReference type="EMBL" id="KIM52295.1"/>
    </source>
</evidence>
<reference evidence="4" key="2">
    <citation type="submission" date="2015-01" db="EMBL/GenBank/DDBJ databases">
        <title>Evolutionary Origins and Diversification of the Mycorrhizal Mutualists.</title>
        <authorList>
            <consortium name="DOE Joint Genome Institute"/>
            <consortium name="Mycorrhizal Genomics Consortium"/>
            <person name="Kohler A."/>
            <person name="Kuo A."/>
            <person name="Nagy L.G."/>
            <person name="Floudas D."/>
            <person name="Copeland A."/>
            <person name="Barry K.W."/>
            <person name="Cichocki N."/>
            <person name="Veneault-Fourrey C."/>
            <person name="LaButti K."/>
            <person name="Lindquist E.A."/>
            <person name="Lipzen A."/>
            <person name="Lundell T."/>
            <person name="Morin E."/>
            <person name="Murat C."/>
            <person name="Riley R."/>
            <person name="Ohm R."/>
            <person name="Sun H."/>
            <person name="Tunlid A."/>
            <person name="Henrissat B."/>
            <person name="Grigoriev I.V."/>
            <person name="Hibbett D.S."/>
            <person name="Martin F."/>
        </authorList>
    </citation>
    <scope>NUCLEOTIDE SEQUENCE [LARGE SCALE GENOMIC DNA]</scope>
    <source>
        <strain evidence="4">Foug A</strain>
    </source>
</reference>
<evidence type="ECO:0000313" key="4">
    <source>
        <dbReference type="Proteomes" id="UP000053989"/>
    </source>
</evidence>
<dbReference type="InterPro" id="IPR051654">
    <property type="entry name" value="Meroterpenoid_MTases"/>
</dbReference>
<dbReference type="STRING" id="1036808.A0A0C3CUR3"/>
<dbReference type="Proteomes" id="UP000053989">
    <property type="component" value="Unassembled WGS sequence"/>
</dbReference>
<dbReference type="OrthoDB" id="2094832at2759"/>
<gene>
    <name evidence="3" type="ORF">SCLCIDRAFT_568693</name>
</gene>
<sequence length="333" mass="37263">MDNPDGLQAPDLYDSQVDSETREFMKLMTGIQDENELRAHILDVQAKAFTVARYPCITSLQFLRRKMSDHAAYGQVLKLGRERGGALLLEMGACFGIEIRKAVADGFPVKQIIASDLNTGEEYVICFLRTTHEGFETNGPILLLEFWEFGHVLCRSTPESFPVTFLAGDALDPEFLSPILYEVETRPPLDLARNRTLNALKGKCSVIYARSFFHVFDEVQQYQLAHALGSLLSPEKGSVIFGSHAGNTEKGLVAHKKIAGKESTFFHSPSSWEELWCETSLADPRGGMARWGEDTLERPVFLFGEVRVETSLKFASSGSGMRGYYMDWSVTRL</sequence>
<dbReference type="HOGENOM" id="CLU_051542_1_1_1"/>
<accession>A0A0C3CUR3</accession>
<dbReference type="AlphaFoldDB" id="A0A0C3CUR3"/>
<dbReference type="GO" id="GO:0016740">
    <property type="term" value="F:transferase activity"/>
    <property type="evidence" value="ECO:0007669"/>
    <property type="project" value="UniProtKB-KW"/>
</dbReference>
<dbReference type="InParanoid" id="A0A0C3CUR3"/>
<keyword evidence="4" id="KW-1185">Reference proteome</keyword>
<keyword evidence="1" id="KW-0808">Transferase</keyword>
<reference evidence="3 4" key="1">
    <citation type="submission" date="2014-04" db="EMBL/GenBank/DDBJ databases">
        <authorList>
            <consortium name="DOE Joint Genome Institute"/>
            <person name="Kuo A."/>
            <person name="Kohler A."/>
            <person name="Nagy L.G."/>
            <person name="Floudas D."/>
            <person name="Copeland A."/>
            <person name="Barry K.W."/>
            <person name="Cichocki N."/>
            <person name="Veneault-Fourrey C."/>
            <person name="LaButti K."/>
            <person name="Lindquist E.A."/>
            <person name="Lipzen A."/>
            <person name="Lundell T."/>
            <person name="Morin E."/>
            <person name="Murat C."/>
            <person name="Sun H."/>
            <person name="Tunlid A."/>
            <person name="Henrissat B."/>
            <person name="Grigoriev I.V."/>
            <person name="Hibbett D.S."/>
            <person name="Martin F."/>
            <person name="Nordberg H.P."/>
            <person name="Cantor M.N."/>
            <person name="Hua S.X."/>
        </authorList>
    </citation>
    <scope>NUCLEOTIDE SEQUENCE [LARGE SCALE GENOMIC DNA]</scope>
    <source>
        <strain evidence="3 4">Foug A</strain>
    </source>
</reference>
<proteinExistence type="predicted"/>
<name>A0A0C3CUR3_9AGAM</name>
<dbReference type="PANTHER" id="PTHR35897">
    <property type="entry name" value="METHYLTRANSFERASE AUSD"/>
    <property type="match status" value="1"/>
</dbReference>
<evidence type="ECO:0000256" key="2">
    <source>
        <dbReference type="ARBA" id="ARBA00022691"/>
    </source>
</evidence>